<evidence type="ECO:0000313" key="2">
    <source>
        <dbReference type="EMBL" id="RVU46547.1"/>
    </source>
</evidence>
<evidence type="ECO:0000256" key="1">
    <source>
        <dbReference type="SAM" id="MobiDB-lite"/>
    </source>
</evidence>
<reference evidence="2 3" key="1">
    <citation type="submission" date="2019-01" db="EMBL/GenBank/DDBJ databases">
        <authorList>
            <person name="Chen W.-M."/>
        </authorList>
    </citation>
    <scope>NUCLEOTIDE SEQUENCE [LARGE SCALE GENOMIC DNA]</scope>
    <source>
        <strain evidence="2 3">KYPY4</strain>
    </source>
</reference>
<protein>
    <submittedName>
        <fullName evidence="2">Uncharacterized protein</fullName>
    </submittedName>
</protein>
<feature type="compositionally biased region" description="Pro residues" evidence="1">
    <location>
        <begin position="64"/>
        <end position="75"/>
    </location>
</feature>
<dbReference type="EMBL" id="SACR01000003">
    <property type="protein sequence ID" value="RVU46547.1"/>
    <property type="molecule type" value="Genomic_DNA"/>
</dbReference>
<gene>
    <name evidence="2" type="ORF">EOE66_12080</name>
</gene>
<feature type="compositionally biased region" description="Low complexity" evidence="1">
    <location>
        <begin position="109"/>
        <end position="122"/>
    </location>
</feature>
<proteinExistence type="predicted"/>
<comment type="caution">
    <text evidence="2">The sequence shown here is derived from an EMBL/GenBank/DDBJ whole genome shotgun (WGS) entry which is preliminary data.</text>
</comment>
<feature type="compositionally biased region" description="Pro residues" evidence="1">
    <location>
        <begin position="123"/>
        <end position="136"/>
    </location>
</feature>
<accession>A0A437RIE7</accession>
<organism evidence="2 3">
    <name type="scientific">Rubrivivax rivuli</name>
    <dbReference type="NCBI Taxonomy" id="1862385"/>
    <lineage>
        <taxon>Bacteria</taxon>
        <taxon>Pseudomonadati</taxon>
        <taxon>Pseudomonadota</taxon>
        <taxon>Betaproteobacteria</taxon>
        <taxon>Burkholderiales</taxon>
        <taxon>Sphaerotilaceae</taxon>
        <taxon>Rubrivivax</taxon>
    </lineage>
</organism>
<sequence length="228" mass="23767">MTTITLTRPALPKPPTRPASLALLVLALHALLLAGAWRLQAWQDRGPAVPAQAPLIVWLPGAPRPASPAAKPPEQPQAARAQRAPATLPRAPREPQAITLPASPAGPGPDTVAAPPVSAAPVMPTPTPPAAGPAPPLNLALPRGASAPWRGRNPALDDPRSNTPPLTLESRIAKALGGVDGIQEFRLEDGSVRFKRGNSCVIARPNRASALDPFNASAQIRPRLLDRC</sequence>
<keyword evidence="3" id="KW-1185">Reference proteome</keyword>
<name>A0A437RIE7_9BURK</name>
<feature type="region of interest" description="Disordered" evidence="1">
    <location>
        <begin position="64"/>
        <end position="166"/>
    </location>
</feature>
<feature type="compositionally biased region" description="Low complexity" evidence="1">
    <location>
        <begin position="76"/>
        <end position="90"/>
    </location>
</feature>
<dbReference type="AlphaFoldDB" id="A0A437RIE7"/>
<dbReference type="RefSeq" id="WP_128228906.1">
    <property type="nucleotide sequence ID" value="NZ_SACR01000003.1"/>
</dbReference>
<dbReference type="Proteomes" id="UP000285575">
    <property type="component" value="Unassembled WGS sequence"/>
</dbReference>
<dbReference type="OrthoDB" id="8911561at2"/>
<evidence type="ECO:0000313" key="3">
    <source>
        <dbReference type="Proteomes" id="UP000285575"/>
    </source>
</evidence>